<evidence type="ECO:0000313" key="1">
    <source>
        <dbReference type="EMBL" id="KAH3702791.1"/>
    </source>
</evidence>
<comment type="caution">
    <text evidence="1">The sequence shown here is derived from an EMBL/GenBank/DDBJ whole genome shotgun (WGS) entry which is preliminary data.</text>
</comment>
<reference evidence="1" key="1">
    <citation type="journal article" date="2019" name="bioRxiv">
        <title>The Genome of the Zebra Mussel, Dreissena polymorpha: A Resource for Invasive Species Research.</title>
        <authorList>
            <person name="McCartney M.A."/>
            <person name="Auch B."/>
            <person name="Kono T."/>
            <person name="Mallez S."/>
            <person name="Zhang Y."/>
            <person name="Obille A."/>
            <person name="Becker A."/>
            <person name="Abrahante J.E."/>
            <person name="Garbe J."/>
            <person name="Badalamenti J.P."/>
            <person name="Herman A."/>
            <person name="Mangelson H."/>
            <person name="Liachko I."/>
            <person name="Sullivan S."/>
            <person name="Sone E.D."/>
            <person name="Koren S."/>
            <person name="Silverstein K.A.T."/>
            <person name="Beckman K.B."/>
            <person name="Gohl D.M."/>
        </authorList>
    </citation>
    <scope>NUCLEOTIDE SEQUENCE</scope>
    <source>
        <strain evidence="1">Duluth1</strain>
        <tissue evidence="1">Whole animal</tissue>
    </source>
</reference>
<evidence type="ECO:0000313" key="2">
    <source>
        <dbReference type="Proteomes" id="UP000828390"/>
    </source>
</evidence>
<dbReference type="EMBL" id="JAIWYP010000015">
    <property type="protein sequence ID" value="KAH3702791.1"/>
    <property type="molecule type" value="Genomic_DNA"/>
</dbReference>
<proteinExistence type="predicted"/>
<keyword evidence="2" id="KW-1185">Reference proteome</keyword>
<accession>A0A9D3YQP8</accession>
<reference evidence="1" key="2">
    <citation type="submission" date="2020-11" db="EMBL/GenBank/DDBJ databases">
        <authorList>
            <person name="McCartney M.A."/>
            <person name="Auch B."/>
            <person name="Kono T."/>
            <person name="Mallez S."/>
            <person name="Becker A."/>
            <person name="Gohl D.M."/>
            <person name="Silverstein K.A.T."/>
            <person name="Koren S."/>
            <person name="Bechman K.B."/>
            <person name="Herman A."/>
            <person name="Abrahante J.E."/>
            <person name="Garbe J."/>
        </authorList>
    </citation>
    <scope>NUCLEOTIDE SEQUENCE</scope>
    <source>
        <strain evidence="1">Duluth1</strain>
        <tissue evidence="1">Whole animal</tissue>
    </source>
</reference>
<organism evidence="1 2">
    <name type="scientific">Dreissena polymorpha</name>
    <name type="common">Zebra mussel</name>
    <name type="synonym">Mytilus polymorpha</name>
    <dbReference type="NCBI Taxonomy" id="45954"/>
    <lineage>
        <taxon>Eukaryota</taxon>
        <taxon>Metazoa</taxon>
        <taxon>Spiralia</taxon>
        <taxon>Lophotrochozoa</taxon>
        <taxon>Mollusca</taxon>
        <taxon>Bivalvia</taxon>
        <taxon>Autobranchia</taxon>
        <taxon>Heteroconchia</taxon>
        <taxon>Euheterodonta</taxon>
        <taxon>Imparidentia</taxon>
        <taxon>Neoheterodontei</taxon>
        <taxon>Myida</taxon>
        <taxon>Dreissenoidea</taxon>
        <taxon>Dreissenidae</taxon>
        <taxon>Dreissena</taxon>
    </lineage>
</organism>
<sequence>MQFLLNLLGITHVAPSHWALKWVISRVESLVNCARVLADKFLGAVAALETTVVPVAALVLCQGRPLRELLIEHCAREWRRSHMDIHVIFQAAVGGELLPADVTNIAVVETLVYDEETLRHRLVTETAVDHLVQANVARDEVMRDEQRLPEIACVAFHTV</sequence>
<dbReference type="AlphaFoldDB" id="A0A9D3YQP8"/>
<dbReference type="Proteomes" id="UP000828390">
    <property type="component" value="Unassembled WGS sequence"/>
</dbReference>
<name>A0A9D3YQP8_DREPO</name>
<protein>
    <submittedName>
        <fullName evidence="1">Uncharacterized protein</fullName>
    </submittedName>
</protein>
<gene>
    <name evidence="1" type="ORF">DPMN_077818</name>
</gene>